<dbReference type="InterPro" id="IPR011041">
    <property type="entry name" value="Quinoprot_gluc/sorb_DH_b-prop"/>
</dbReference>
<evidence type="ECO:0000313" key="3">
    <source>
        <dbReference type="Proteomes" id="UP000290218"/>
    </source>
</evidence>
<reference evidence="2 3" key="1">
    <citation type="submission" date="2019-01" db="EMBL/GenBank/DDBJ databases">
        <title>Lacunisphaera sp. strain TWA-58.</title>
        <authorList>
            <person name="Chen W.-M."/>
        </authorList>
    </citation>
    <scope>NUCLEOTIDE SEQUENCE [LARGE SCALE GENOMIC DNA]</scope>
    <source>
        <strain evidence="2 3">TWA-58</strain>
    </source>
</reference>
<accession>A0A4Q1CB14</accession>
<dbReference type="EMBL" id="SDHX01000001">
    <property type="protein sequence ID" value="RXK56285.1"/>
    <property type="molecule type" value="Genomic_DNA"/>
</dbReference>
<feature type="domain" description="Glucose/Sorbosone dehydrogenase" evidence="1">
    <location>
        <begin position="52"/>
        <end position="389"/>
    </location>
</feature>
<dbReference type="OrthoDB" id="9770043at2"/>
<name>A0A4Q1CB14_9BACT</name>
<dbReference type="PANTHER" id="PTHR19328">
    <property type="entry name" value="HEDGEHOG-INTERACTING PROTEIN"/>
    <property type="match status" value="1"/>
</dbReference>
<dbReference type="Proteomes" id="UP000290218">
    <property type="component" value="Unassembled WGS sequence"/>
</dbReference>
<organism evidence="2 3">
    <name type="scientific">Oleiharenicola lentus</name>
    <dbReference type="NCBI Taxonomy" id="2508720"/>
    <lineage>
        <taxon>Bacteria</taxon>
        <taxon>Pseudomonadati</taxon>
        <taxon>Verrucomicrobiota</taxon>
        <taxon>Opitutia</taxon>
        <taxon>Opitutales</taxon>
        <taxon>Opitutaceae</taxon>
        <taxon>Oleiharenicola</taxon>
    </lineage>
</organism>
<dbReference type="InterPro" id="IPR012938">
    <property type="entry name" value="Glc/Sorbosone_DH"/>
</dbReference>
<dbReference type="AlphaFoldDB" id="A0A4Q1CB14"/>
<sequence>MKSRTKRVVGAVVVFLAGAALWMMRVPSGPVQPTGRVPAATGWRLQPVVAGLEHPWSLAWLPTGEMLVTERAGRLRVVSHGVLLPAPVTGLPATLGIGHGGLMDIVPHPRFAENRWIYFTYGLGTLEANGTRLARGRLSADLASLSEVEVLHTVSPLKPGPQHFGSRLLWLPDSTLLLALGDGGNPPIRLNGELMREQAQRPGSQLGKILRLSDDGTAPADNPFSGRPGFDPFIWTLGHRNIQGIARDAASGRIWANEHGSRGGDELNLLTPGANYGWPRATYSIEYTFGTISRANTLTGMTDPVVVWTPAQAPSGLQFYNGSAFPAWRGDLFSGALKRKEVRRIDLDGEGRVLGQESLPIGARVRDVRQGPDGHLYVLTDEKNGRLLRIEPAN</sequence>
<gene>
    <name evidence="2" type="ORF">ESB00_10540</name>
</gene>
<comment type="caution">
    <text evidence="2">The sequence shown here is derived from an EMBL/GenBank/DDBJ whole genome shotgun (WGS) entry which is preliminary data.</text>
</comment>
<dbReference type="Gene3D" id="2.120.10.30">
    <property type="entry name" value="TolB, C-terminal domain"/>
    <property type="match status" value="1"/>
</dbReference>
<dbReference type="SUPFAM" id="SSF50952">
    <property type="entry name" value="Soluble quinoprotein glucose dehydrogenase"/>
    <property type="match status" value="1"/>
</dbReference>
<protein>
    <submittedName>
        <fullName evidence="2">PQQ-dependent sugar dehydrogenase</fullName>
    </submittedName>
</protein>
<evidence type="ECO:0000259" key="1">
    <source>
        <dbReference type="Pfam" id="PF07995"/>
    </source>
</evidence>
<proteinExistence type="predicted"/>
<dbReference type="Pfam" id="PF07995">
    <property type="entry name" value="GSDH"/>
    <property type="match status" value="1"/>
</dbReference>
<dbReference type="PANTHER" id="PTHR19328:SF75">
    <property type="entry name" value="ALDOSE SUGAR DEHYDROGENASE YLII"/>
    <property type="match status" value="1"/>
</dbReference>
<dbReference type="InterPro" id="IPR011042">
    <property type="entry name" value="6-blade_b-propeller_TolB-like"/>
</dbReference>
<dbReference type="RefSeq" id="WP_129047651.1">
    <property type="nucleotide sequence ID" value="NZ_SDHX01000001.1"/>
</dbReference>
<evidence type="ECO:0000313" key="2">
    <source>
        <dbReference type="EMBL" id="RXK56285.1"/>
    </source>
</evidence>
<keyword evidence="3" id="KW-1185">Reference proteome</keyword>